<sequence length="1101" mass="126434">MEKARDVADSEVEEMDVDPIDDSSTKSNPRVFNCDDYGEIEVPDALQAVATYDVNGPRLMITHIVNENFKSYAGVQTLGPFHKSFTAIVGPNGSGKSNVIDSMLFVFGYRANKIRSKKVSFLIHNSENHKDIDHCTVAVHFQKIIDTESDENDYTVVPNSKLVVSRTAFKDNSSAYYLDGRKATYKDVAALLRASGIDLDHNRFLILQLNRVKAVEKEKDDLEGPKNEAVEYLKLENSIVRHKNELYQKYISECAESEEKAAAEFNKVKEGMKVLTEKMDDIAAKKKEKGKEHCTLYKDYEWLVKQCEESKEKFSELEKQDIKYREDLKHAKARTKKLEKSLEPEKKKIYDLQQVPQQNEMLLADLQKKIEKLEEDKAKEEVNLKKVMTSLRHETKGLQEEKDRMEEQLLGLHKTLHEKQSLLQVTELELEICVSGQQNEELKLKDMRNNLEKDRTELDQLKITAAELEKKIPEVEKELLLANADATKAQEKEVELSEKVRSLIYKVEETRRVQETASSKRKVLAFLLQLKKTGKIQGIFGRLVRTEKKYKSTMSGGGKTVSKGLMGSTIMDNVDPEELAKVENMLKEARGEVEMLRANQMKLKESMQKNTKDLTDMRHNLQLAEMKIKALKEQMESLQIRIKEQEVKVRTSAPDKKQVDELQKKIAAYRKDYDEFAETTSKVEAEVKRLYKHIMDIGESKMQAAQSRVDAISHQIDEATRQITKTNVGIKTAERNLKKAEEKVQTLEEEMAENCKRIQELNQLLKDMEVEATQVLEKHQQAQVKVQAAEKCLENVKKMVAKLEEEENAVKKDTIEVHMQLEKCENILKETKAKIKHWRKELASLRLSAVEGEQGDQLPTFSAEQLEGVLTDEVQYKITVKEERLAQMKPNMAAIAEYKKKEELYLARVGELDQIVEVRDRQRKYHEELRKRRLDEFMTGFAVITGKLREMYQMITLGGNAELELVDSLDPFSEGIVFSVRPPNKSWKNISNLSGGEKTLSSLALVFALHHYKPTPLYVMDEIDAALDFKNVSIVAHYIKERTKNAQFIIISLRNNMFELADRLIGIYKTYNCTKSATINPHILHRALQESNEVSDSVSPS</sequence>
<organism evidence="15 16">
    <name type="scientific">Pomacea canaliculata</name>
    <name type="common">Golden apple snail</name>
    <dbReference type="NCBI Taxonomy" id="400727"/>
    <lineage>
        <taxon>Eukaryota</taxon>
        <taxon>Metazoa</taxon>
        <taxon>Spiralia</taxon>
        <taxon>Lophotrochozoa</taxon>
        <taxon>Mollusca</taxon>
        <taxon>Gastropoda</taxon>
        <taxon>Caenogastropoda</taxon>
        <taxon>Architaenioglossa</taxon>
        <taxon>Ampullarioidea</taxon>
        <taxon>Ampullariidae</taxon>
        <taxon>Pomacea</taxon>
    </lineage>
</organism>
<keyword evidence="4" id="KW-0132">Cell division</keyword>
<evidence type="ECO:0000256" key="1">
    <source>
        <dbReference type="ARBA" id="ARBA00004123"/>
    </source>
</evidence>
<keyword evidence="7" id="KW-0067">ATP-binding</keyword>
<dbReference type="GO" id="GO:0007076">
    <property type="term" value="P:mitotic chromosome condensation"/>
    <property type="evidence" value="ECO:0007669"/>
    <property type="project" value="TreeGrafter"/>
</dbReference>
<dbReference type="Gene3D" id="1.10.287.1490">
    <property type="match status" value="1"/>
</dbReference>
<dbReference type="InterPro" id="IPR024704">
    <property type="entry name" value="SMC"/>
</dbReference>
<protein>
    <recommendedName>
        <fullName evidence="3">Structural maintenance of chromosomes protein 4</fullName>
    </recommendedName>
</protein>
<evidence type="ECO:0000313" key="16">
    <source>
        <dbReference type="Proteomes" id="UP000245119"/>
    </source>
</evidence>
<keyword evidence="5" id="KW-0547">Nucleotide-binding</keyword>
<feature type="region of interest" description="Disordered" evidence="13">
    <location>
        <begin position="1"/>
        <end position="28"/>
    </location>
</feature>
<evidence type="ECO:0000256" key="7">
    <source>
        <dbReference type="ARBA" id="ARBA00022840"/>
    </source>
</evidence>
<keyword evidence="11" id="KW-0131">Cell cycle</keyword>
<evidence type="ECO:0000313" key="15">
    <source>
        <dbReference type="EMBL" id="PVD19075.1"/>
    </source>
</evidence>
<dbReference type="OrthoDB" id="5575062at2759"/>
<keyword evidence="8 12" id="KW-0175">Coiled coil</keyword>
<keyword evidence="16" id="KW-1185">Reference proteome</keyword>
<dbReference type="InterPro" id="IPR003395">
    <property type="entry name" value="RecF/RecN/SMC_N"/>
</dbReference>
<evidence type="ECO:0000256" key="10">
    <source>
        <dbReference type="ARBA" id="ARBA00023242"/>
    </source>
</evidence>
<dbReference type="Gene3D" id="3.40.50.300">
    <property type="entry name" value="P-loop containing nucleotide triphosphate hydrolases"/>
    <property type="match status" value="2"/>
</dbReference>
<dbReference type="PANTHER" id="PTHR18937:SF172">
    <property type="entry name" value="STRUCTURAL MAINTENANCE OF CHROMOSOMES PROTEIN"/>
    <property type="match status" value="1"/>
</dbReference>
<comment type="subcellular location">
    <subcellularLocation>
        <location evidence="1">Nucleus</location>
    </subcellularLocation>
</comment>
<comment type="caution">
    <text evidence="15">The sequence shown here is derived from an EMBL/GenBank/DDBJ whole genome shotgun (WGS) entry which is preliminary data.</text>
</comment>
<name>A0A2T7ND43_POMCA</name>
<evidence type="ECO:0000256" key="4">
    <source>
        <dbReference type="ARBA" id="ARBA00022618"/>
    </source>
</evidence>
<evidence type="ECO:0000256" key="6">
    <source>
        <dbReference type="ARBA" id="ARBA00022776"/>
    </source>
</evidence>
<dbReference type="AlphaFoldDB" id="A0A2T7ND43"/>
<evidence type="ECO:0000256" key="13">
    <source>
        <dbReference type="SAM" id="MobiDB-lite"/>
    </source>
</evidence>
<comment type="similarity">
    <text evidence="2">Belongs to the SMC family. SMC4 subfamily.</text>
</comment>
<dbReference type="GO" id="GO:0005524">
    <property type="term" value="F:ATP binding"/>
    <property type="evidence" value="ECO:0007669"/>
    <property type="project" value="UniProtKB-KW"/>
</dbReference>
<gene>
    <name evidence="15" type="ORF">C0Q70_21634</name>
</gene>
<evidence type="ECO:0000256" key="3">
    <source>
        <dbReference type="ARBA" id="ARBA00018693"/>
    </source>
</evidence>
<dbReference type="SUPFAM" id="SSF52540">
    <property type="entry name" value="P-loop containing nucleoside triphosphate hydrolases"/>
    <property type="match status" value="1"/>
</dbReference>
<feature type="coiled-coil region" evidence="12">
    <location>
        <begin position="579"/>
        <end position="848"/>
    </location>
</feature>
<dbReference type="GO" id="GO:0016887">
    <property type="term" value="F:ATP hydrolysis activity"/>
    <property type="evidence" value="ECO:0007669"/>
    <property type="project" value="InterPro"/>
</dbReference>
<reference evidence="15 16" key="1">
    <citation type="submission" date="2018-04" db="EMBL/GenBank/DDBJ databases">
        <title>The genome of golden apple snail Pomacea canaliculata provides insight into stress tolerance and invasive adaptation.</title>
        <authorList>
            <person name="Liu C."/>
            <person name="Liu B."/>
            <person name="Ren Y."/>
            <person name="Zhang Y."/>
            <person name="Wang H."/>
            <person name="Li S."/>
            <person name="Jiang F."/>
            <person name="Yin L."/>
            <person name="Zhang G."/>
            <person name="Qian W."/>
            <person name="Fan W."/>
        </authorList>
    </citation>
    <scope>NUCLEOTIDE SEQUENCE [LARGE SCALE GENOMIC DNA]</scope>
    <source>
        <strain evidence="15">SZHN2017</strain>
        <tissue evidence="15">Muscle</tissue>
    </source>
</reference>
<accession>A0A2T7ND43</accession>
<feature type="compositionally biased region" description="Acidic residues" evidence="13">
    <location>
        <begin position="9"/>
        <end position="21"/>
    </location>
</feature>
<evidence type="ECO:0000256" key="12">
    <source>
        <dbReference type="SAM" id="Coils"/>
    </source>
</evidence>
<feature type="coiled-coil region" evidence="12">
    <location>
        <begin position="437"/>
        <end position="485"/>
    </location>
</feature>
<dbReference type="GO" id="GO:0005634">
    <property type="term" value="C:nucleus"/>
    <property type="evidence" value="ECO:0007669"/>
    <property type="project" value="UniProtKB-SubCell"/>
</dbReference>
<dbReference type="EMBL" id="PZQS01000014">
    <property type="protein sequence ID" value="PVD19075.1"/>
    <property type="molecule type" value="Genomic_DNA"/>
</dbReference>
<dbReference type="InterPro" id="IPR027417">
    <property type="entry name" value="P-loop_NTPase"/>
</dbReference>
<keyword evidence="9" id="KW-0226">DNA condensation</keyword>
<dbReference type="Pfam" id="PF02463">
    <property type="entry name" value="SMC_N"/>
    <property type="match status" value="1"/>
</dbReference>
<proteinExistence type="inferred from homology"/>
<dbReference type="GO" id="GO:0000796">
    <property type="term" value="C:condensin complex"/>
    <property type="evidence" value="ECO:0007669"/>
    <property type="project" value="TreeGrafter"/>
</dbReference>
<dbReference type="PANTHER" id="PTHR18937">
    <property type="entry name" value="STRUCTURAL MAINTENANCE OF CHROMOSOMES SMC FAMILY MEMBER"/>
    <property type="match status" value="1"/>
</dbReference>
<dbReference type="FunFam" id="3.40.50.300:FF:000481">
    <property type="entry name" value="Structural maintenance of chromosomes 4"/>
    <property type="match status" value="1"/>
</dbReference>
<dbReference type="SUPFAM" id="SSF57997">
    <property type="entry name" value="Tropomyosin"/>
    <property type="match status" value="1"/>
</dbReference>
<dbReference type="PIRSF" id="PIRSF005719">
    <property type="entry name" value="SMC"/>
    <property type="match status" value="1"/>
</dbReference>
<feature type="domain" description="RecF/RecN/SMC N-terminal" evidence="14">
    <location>
        <begin position="60"/>
        <end position="1074"/>
    </location>
</feature>
<keyword evidence="6" id="KW-0498">Mitosis</keyword>
<evidence type="ECO:0000256" key="11">
    <source>
        <dbReference type="ARBA" id="ARBA00023306"/>
    </source>
</evidence>
<dbReference type="STRING" id="400727.A0A2T7ND43"/>
<evidence type="ECO:0000256" key="9">
    <source>
        <dbReference type="ARBA" id="ARBA00023067"/>
    </source>
</evidence>
<evidence type="ECO:0000256" key="8">
    <source>
        <dbReference type="ARBA" id="ARBA00023054"/>
    </source>
</evidence>
<dbReference type="Proteomes" id="UP000245119">
    <property type="component" value="Linkage Group LG14"/>
</dbReference>
<evidence type="ECO:0000259" key="14">
    <source>
        <dbReference type="Pfam" id="PF02463"/>
    </source>
</evidence>
<evidence type="ECO:0000256" key="5">
    <source>
        <dbReference type="ARBA" id="ARBA00022741"/>
    </source>
</evidence>
<dbReference type="GO" id="GO:0051301">
    <property type="term" value="P:cell division"/>
    <property type="evidence" value="ECO:0007669"/>
    <property type="project" value="UniProtKB-KW"/>
</dbReference>
<evidence type="ECO:0000256" key="2">
    <source>
        <dbReference type="ARBA" id="ARBA00006005"/>
    </source>
</evidence>
<feature type="coiled-coil region" evidence="12">
    <location>
        <begin position="359"/>
        <end position="408"/>
    </location>
</feature>
<keyword evidence="10" id="KW-0539">Nucleus</keyword>